<dbReference type="PROSITE" id="PS51755">
    <property type="entry name" value="OMPR_PHOB"/>
    <property type="match status" value="1"/>
</dbReference>
<organism evidence="9 10">
    <name type="scientific">Luedemannella helvata</name>
    <dbReference type="NCBI Taxonomy" id="349315"/>
    <lineage>
        <taxon>Bacteria</taxon>
        <taxon>Bacillati</taxon>
        <taxon>Actinomycetota</taxon>
        <taxon>Actinomycetes</taxon>
        <taxon>Micromonosporales</taxon>
        <taxon>Micromonosporaceae</taxon>
        <taxon>Luedemannella</taxon>
    </lineage>
</organism>
<dbReference type="RefSeq" id="WP_344086357.1">
    <property type="nucleotide sequence ID" value="NZ_BAAALS010000029.1"/>
</dbReference>
<evidence type="ECO:0000256" key="1">
    <source>
        <dbReference type="ARBA" id="ARBA00022553"/>
    </source>
</evidence>
<keyword evidence="1" id="KW-0597">Phosphoprotein</keyword>
<comment type="caution">
    <text evidence="9">The sequence shown here is derived from an EMBL/GenBank/DDBJ whole genome shotgun (WGS) entry which is preliminary data.</text>
</comment>
<protein>
    <recommendedName>
        <fullName evidence="8">OmpR/PhoB-type domain-containing protein</fullName>
    </recommendedName>
</protein>
<proteinExistence type="predicted"/>
<dbReference type="Gene3D" id="1.10.10.10">
    <property type="entry name" value="Winged helix-like DNA-binding domain superfamily/Winged helix DNA-binding domain"/>
    <property type="match status" value="1"/>
</dbReference>
<dbReference type="EMBL" id="BAAALS010000029">
    <property type="protein sequence ID" value="GAA1771028.1"/>
    <property type="molecule type" value="Genomic_DNA"/>
</dbReference>
<dbReference type="InterPro" id="IPR001867">
    <property type="entry name" value="OmpR/PhoB-type_DNA-bd"/>
</dbReference>
<evidence type="ECO:0000313" key="10">
    <source>
        <dbReference type="Proteomes" id="UP001500655"/>
    </source>
</evidence>
<dbReference type="SMART" id="SM00862">
    <property type="entry name" value="Trans_reg_C"/>
    <property type="match status" value="1"/>
</dbReference>
<keyword evidence="10" id="KW-1185">Reference proteome</keyword>
<evidence type="ECO:0000256" key="4">
    <source>
        <dbReference type="ARBA" id="ARBA00023125"/>
    </source>
</evidence>
<dbReference type="InterPro" id="IPR039420">
    <property type="entry name" value="WalR-like"/>
</dbReference>
<evidence type="ECO:0000256" key="3">
    <source>
        <dbReference type="ARBA" id="ARBA00023015"/>
    </source>
</evidence>
<name>A0ABP4X9E6_9ACTN</name>
<dbReference type="InterPro" id="IPR016032">
    <property type="entry name" value="Sig_transdc_resp-reg_C-effctor"/>
</dbReference>
<dbReference type="Pfam" id="PF00486">
    <property type="entry name" value="Trans_reg_C"/>
    <property type="match status" value="1"/>
</dbReference>
<keyword evidence="4 6" id="KW-0238">DNA-binding</keyword>
<dbReference type="PANTHER" id="PTHR48111:SF1">
    <property type="entry name" value="TWO-COMPONENT RESPONSE REGULATOR ORR33"/>
    <property type="match status" value="1"/>
</dbReference>
<evidence type="ECO:0000256" key="5">
    <source>
        <dbReference type="ARBA" id="ARBA00023163"/>
    </source>
</evidence>
<dbReference type="PANTHER" id="PTHR48111">
    <property type="entry name" value="REGULATOR OF RPOS"/>
    <property type="match status" value="1"/>
</dbReference>
<keyword evidence="2" id="KW-0902">Two-component regulatory system</keyword>
<dbReference type="InterPro" id="IPR036388">
    <property type="entry name" value="WH-like_DNA-bd_sf"/>
</dbReference>
<dbReference type="SUPFAM" id="SSF46894">
    <property type="entry name" value="C-terminal effector domain of the bipartite response regulators"/>
    <property type="match status" value="1"/>
</dbReference>
<feature type="DNA-binding region" description="OmpR/PhoB-type" evidence="6">
    <location>
        <begin position="81"/>
        <end position="177"/>
    </location>
</feature>
<evidence type="ECO:0000256" key="6">
    <source>
        <dbReference type="PROSITE-ProRule" id="PRU01091"/>
    </source>
</evidence>
<feature type="region of interest" description="Disordered" evidence="7">
    <location>
        <begin position="1"/>
        <end position="31"/>
    </location>
</feature>
<dbReference type="CDD" id="cd00383">
    <property type="entry name" value="trans_reg_C"/>
    <property type="match status" value="1"/>
</dbReference>
<evidence type="ECO:0000256" key="7">
    <source>
        <dbReference type="SAM" id="MobiDB-lite"/>
    </source>
</evidence>
<keyword evidence="3" id="KW-0805">Transcription regulation</keyword>
<sequence length="193" mass="21233">MTVTVLRTHTPRNVRPLGRPAPRTTRHRRADPPAEVTLTIGVTLAGDRPHRDALDFIDGLNQLAENLGASVTIASAPPARPAVFRTPAPADIEIDPRSRVVRRRGAPVQLTKVEYDLLTFLVDNPRQVFTRGQLLRRIWGDDRAGRRTVDVHISRLRAKLGGELVATTRGVGYRLADSAPVSVIHHANGVVHE</sequence>
<feature type="domain" description="OmpR/PhoB-type" evidence="8">
    <location>
        <begin position="81"/>
        <end position="177"/>
    </location>
</feature>
<keyword evidence="5" id="KW-0804">Transcription</keyword>
<evidence type="ECO:0000259" key="8">
    <source>
        <dbReference type="PROSITE" id="PS51755"/>
    </source>
</evidence>
<reference evidence="10" key="1">
    <citation type="journal article" date="2019" name="Int. J. Syst. Evol. Microbiol.">
        <title>The Global Catalogue of Microorganisms (GCM) 10K type strain sequencing project: providing services to taxonomists for standard genome sequencing and annotation.</title>
        <authorList>
            <consortium name="The Broad Institute Genomics Platform"/>
            <consortium name="The Broad Institute Genome Sequencing Center for Infectious Disease"/>
            <person name="Wu L."/>
            <person name="Ma J."/>
        </authorList>
    </citation>
    <scope>NUCLEOTIDE SEQUENCE [LARGE SCALE GENOMIC DNA]</scope>
    <source>
        <strain evidence="10">JCM 13249</strain>
    </source>
</reference>
<dbReference type="Proteomes" id="UP001500655">
    <property type="component" value="Unassembled WGS sequence"/>
</dbReference>
<evidence type="ECO:0000256" key="2">
    <source>
        <dbReference type="ARBA" id="ARBA00023012"/>
    </source>
</evidence>
<evidence type="ECO:0000313" key="9">
    <source>
        <dbReference type="EMBL" id="GAA1771028.1"/>
    </source>
</evidence>
<gene>
    <name evidence="9" type="ORF">GCM10009681_48110</name>
</gene>
<accession>A0ABP4X9E6</accession>